<evidence type="ECO:0000313" key="5">
    <source>
        <dbReference type="EMBL" id="KAJ8034643.1"/>
    </source>
</evidence>
<gene>
    <name evidence="5" type="ORF">HOLleu_21568</name>
</gene>
<feature type="region of interest" description="Disordered" evidence="3">
    <location>
        <begin position="1159"/>
        <end position="1184"/>
    </location>
</feature>
<feature type="region of interest" description="Disordered" evidence="3">
    <location>
        <begin position="1016"/>
        <end position="1084"/>
    </location>
</feature>
<feature type="region of interest" description="Disordered" evidence="3">
    <location>
        <begin position="247"/>
        <end position="314"/>
    </location>
</feature>
<name>A0A9Q1BXU7_HOLLE</name>
<keyword evidence="2" id="KW-0539">Nucleus</keyword>
<dbReference type="InterPro" id="IPR038106">
    <property type="entry name" value="NFRKB_winged_sf"/>
</dbReference>
<reference evidence="5" key="1">
    <citation type="submission" date="2021-10" db="EMBL/GenBank/DDBJ databases">
        <title>Tropical sea cucumber genome reveals ecological adaptation and Cuvierian tubules defense mechanism.</title>
        <authorList>
            <person name="Chen T."/>
        </authorList>
    </citation>
    <scope>NUCLEOTIDE SEQUENCE</scope>
    <source>
        <strain evidence="5">Nanhai2018</strain>
        <tissue evidence="5">Muscle</tissue>
    </source>
</reference>
<feature type="compositionally biased region" description="Low complexity" evidence="3">
    <location>
        <begin position="833"/>
        <end position="862"/>
    </location>
</feature>
<evidence type="ECO:0000256" key="1">
    <source>
        <dbReference type="ARBA" id="ARBA00004123"/>
    </source>
</evidence>
<feature type="compositionally biased region" description="Low complexity" evidence="3">
    <location>
        <begin position="1738"/>
        <end position="1747"/>
    </location>
</feature>
<feature type="compositionally biased region" description="Basic and acidic residues" evidence="3">
    <location>
        <begin position="49"/>
        <end position="61"/>
    </location>
</feature>
<keyword evidence="6" id="KW-1185">Reference proteome</keyword>
<feature type="compositionally biased region" description="Low complexity" evidence="3">
    <location>
        <begin position="389"/>
        <end position="404"/>
    </location>
</feature>
<feature type="region of interest" description="Disordered" evidence="3">
    <location>
        <begin position="1"/>
        <end position="64"/>
    </location>
</feature>
<feature type="compositionally biased region" description="Polar residues" evidence="3">
    <location>
        <begin position="1710"/>
        <end position="1729"/>
    </location>
</feature>
<dbReference type="Proteomes" id="UP001152320">
    <property type="component" value="Chromosome 10"/>
</dbReference>
<feature type="compositionally biased region" description="Polar residues" evidence="3">
    <location>
        <begin position="1551"/>
        <end position="1560"/>
    </location>
</feature>
<feature type="region of interest" description="Disordered" evidence="3">
    <location>
        <begin position="1501"/>
        <end position="1586"/>
    </location>
</feature>
<feature type="compositionally biased region" description="Basic and acidic residues" evidence="3">
    <location>
        <begin position="1529"/>
        <end position="1541"/>
    </location>
</feature>
<feature type="compositionally biased region" description="Basic and acidic residues" evidence="3">
    <location>
        <begin position="1063"/>
        <end position="1080"/>
    </location>
</feature>
<dbReference type="Pfam" id="PF25793">
    <property type="entry name" value="WHD_2nd_NFRKB"/>
    <property type="match status" value="1"/>
</dbReference>
<feature type="region of interest" description="Disordered" evidence="3">
    <location>
        <begin position="1618"/>
        <end position="1747"/>
    </location>
</feature>
<feature type="compositionally biased region" description="Acidic residues" evidence="3">
    <location>
        <begin position="249"/>
        <end position="265"/>
    </location>
</feature>
<feature type="compositionally biased region" description="Basic and acidic residues" evidence="3">
    <location>
        <begin position="301"/>
        <end position="314"/>
    </location>
</feature>
<feature type="compositionally biased region" description="Low complexity" evidence="3">
    <location>
        <begin position="1159"/>
        <end position="1173"/>
    </location>
</feature>
<dbReference type="InterPro" id="IPR057748">
    <property type="entry name" value="NFRKB_WH_2"/>
</dbReference>
<feature type="compositionally biased region" description="Polar residues" evidence="3">
    <location>
        <begin position="807"/>
        <end position="822"/>
    </location>
</feature>
<comment type="subcellular location">
    <subcellularLocation>
        <location evidence="1">Nucleus</location>
    </subcellularLocation>
</comment>
<feature type="region of interest" description="Disordered" evidence="3">
    <location>
        <begin position="1774"/>
        <end position="1795"/>
    </location>
</feature>
<dbReference type="Gene3D" id="1.10.10.2430">
    <property type="entry name" value="NFRKB winged helix-like domain"/>
    <property type="match status" value="1"/>
</dbReference>
<evidence type="ECO:0000313" key="6">
    <source>
        <dbReference type="Proteomes" id="UP001152320"/>
    </source>
</evidence>
<feature type="domain" description="DEUBAD" evidence="4">
    <location>
        <begin position="82"/>
        <end position="199"/>
    </location>
</feature>
<dbReference type="InterPro" id="IPR024867">
    <property type="entry name" value="NFRKB"/>
</dbReference>
<dbReference type="InterPro" id="IPR025220">
    <property type="entry name" value="NFRKB_WH_1"/>
</dbReference>
<dbReference type="GO" id="GO:0002020">
    <property type="term" value="F:protease binding"/>
    <property type="evidence" value="ECO:0007669"/>
    <property type="project" value="TreeGrafter"/>
</dbReference>
<dbReference type="CDD" id="cd21865">
    <property type="entry name" value="DEUBAD_NFRKB"/>
    <property type="match status" value="1"/>
</dbReference>
<dbReference type="PROSITE" id="PS51916">
    <property type="entry name" value="DEUBAD"/>
    <property type="match status" value="1"/>
</dbReference>
<feature type="compositionally biased region" description="Polar residues" evidence="3">
    <location>
        <begin position="288"/>
        <end position="300"/>
    </location>
</feature>
<dbReference type="EMBL" id="JAIZAY010000010">
    <property type="protein sequence ID" value="KAJ8034643.1"/>
    <property type="molecule type" value="Genomic_DNA"/>
</dbReference>
<feature type="region of interest" description="Disordered" evidence="3">
    <location>
        <begin position="364"/>
        <end position="425"/>
    </location>
</feature>
<organism evidence="5 6">
    <name type="scientific">Holothuria leucospilota</name>
    <name type="common">Black long sea cucumber</name>
    <name type="synonym">Mertensiothuria leucospilota</name>
    <dbReference type="NCBI Taxonomy" id="206669"/>
    <lineage>
        <taxon>Eukaryota</taxon>
        <taxon>Metazoa</taxon>
        <taxon>Echinodermata</taxon>
        <taxon>Eleutherozoa</taxon>
        <taxon>Echinozoa</taxon>
        <taxon>Holothuroidea</taxon>
        <taxon>Aspidochirotacea</taxon>
        <taxon>Aspidochirotida</taxon>
        <taxon>Holothuriidae</taxon>
        <taxon>Holothuria</taxon>
    </lineage>
</organism>
<comment type="caution">
    <text evidence="5">The sequence shown here is derived from an EMBL/GenBank/DDBJ whole genome shotgun (WGS) entry which is preliminary data.</text>
</comment>
<dbReference type="PANTHER" id="PTHR13052">
    <property type="entry name" value="NFRKB-RELATED"/>
    <property type="match status" value="1"/>
</dbReference>
<accession>A0A9Q1BXU7</accession>
<feature type="region of interest" description="Disordered" evidence="3">
    <location>
        <begin position="1350"/>
        <end position="1382"/>
    </location>
</feature>
<feature type="compositionally biased region" description="Basic and acidic residues" evidence="3">
    <location>
        <begin position="1562"/>
        <end position="1578"/>
    </location>
</feature>
<evidence type="ECO:0000256" key="3">
    <source>
        <dbReference type="SAM" id="MobiDB-lite"/>
    </source>
</evidence>
<evidence type="ECO:0000259" key="4">
    <source>
        <dbReference type="PROSITE" id="PS51916"/>
    </source>
</evidence>
<protein>
    <submittedName>
        <fullName evidence="5">Nuclear factor related to kappa-B-binding protein</fullName>
    </submittedName>
</protein>
<feature type="compositionally biased region" description="Polar residues" evidence="3">
    <location>
        <begin position="1659"/>
        <end position="1674"/>
    </location>
</feature>
<dbReference type="Pfam" id="PF14465">
    <property type="entry name" value="WHD_1st_NFRKB"/>
    <property type="match status" value="1"/>
</dbReference>
<dbReference type="PANTHER" id="PTHR13052:SF3">
    <property type="entry name" value="NUCLEAR FACTOR RELATED TO KAPPA-B-BINDING PROTEIN"/>
    <property type="match status" value="1"/>
</dbReference>
<dbReference type="InterPro" id="IPR044867">
    <property type="entry name" value="DEUBAD_dom"/>
</dbReference>
<dbReference type="GO" id="GO:0031011">
    <property type="term" value="C:Ino80 complex"/>
    <property type="evidence" value="ECO:0007669"/>
    <property type="project" value="InterPro"/>
</dbReference>
<proteinExistence type="predicted"/>
<dbReference type="OrthoDB" id="70874at2759"/>
<sequence>MQASVGSYAEKEGKSHTMSSTTGAEVKQKSPSKSSHHESKKTASQKSSGKKESEGHKKKDSASSSKQLFEPCVFGKSKVWLPQEIIHNPGIFQEVVSMSTWEDTLSDEDRKKLLKLLPIFPENSDDEQKETLKQLFDGVNFRFGNPLRQFEQDLIQGCYGVDSVEKQRAWERLQKEECQKQNSHRLQTMLPEVLIKRQELLEVVQFTSPSEYIRKPPQPIKKSKVDIQSNLKYEKLLEDLSQEMGESFQSDEDSDKTVFTDEEECGSPKPWEDRLHNLFDSPPRKTHCTITPKPSSNELNGTEKSKTKTADKSNVVTEKDYMRMLERMQIVKEDLIEHPEFIFSHITLRDIINRTYPMKLKSPEEISSLKRKRKKEKEEVKVKKKKRTPTSSPKPSTPVSLVSSQESAVGLDVPSSPESGTTIQPEVPAAPVKQENAQPAAPVSSEVQSKVQYQVPHGWEGVVNPHFSCLPIIPIVSSDLTLCLTTGHQRFKVRSSEVQSKVQYQVPHSFFALLRKYFNMAMNHQLWVSDLQEKVSIWEKSPVSALCPWRPLQSTWSKVVENTLYFLSMEEQGRLVNYLEEEDAWMWPDPMSIPNDHLTKLFKRWLDLMLRVQPVASPVPSREGTVVIPEPRMYTDYTVKTSLEVDVKKFREQELQRFAEPHKPFTYFQHGYESVVGPVKGITSKDPLPSSKGREHSLLVSDRPSYVTILSLVRDAVARLPNGEGTKIEICQLLRESQYIAPNSEASLLAAVSGALDRLHNEKDPSVKFDSTRKLWVYLHRNRSMRDFERIQMERLIANRNKRSASKQRQAANQSRPQTPFSSGDFPTDLAQSSSESSSPSLESPNRSSPASARSMSPRIPSLSPRSAGLGMDVKGLDLSKNPIALGTTYTVERPPTGTAHGVMKGTPAPERPQVKVAGQGGAFDPNLSTIQSLISESLIKSQLLKKTTPRSKTPPASLGRSNTTVTSGAQLLATGSIQRSLSIPASWPHISCSAAGDLIPSDVLLTGNPVKLQAVKTQPKDTARQSTSASKKGMDASGKARASSPRAGGSDKKSVQGVKSKSKGEKSKNSKSASAEKKSPTVQLKSGAITVTLPSSALKGQTVRSILASAASITIGKTSQGEEQSHPTVQAVRKRLLAEKNQAGIKAKQAKAEVKVPVSVSEKSDSSGPSVPAKIDPKPTSLPTIILRPTAPTFIGQAQPKSKDMAAVSAAQISSQPVALVAPKPAGIITGVAPSPSATPNKQVPLSLVVSGSSSKGTHATTKPVPYLQQGNFPLPSLAPGQNIILQMPDGSKFVTSIPAAASAASSVQAKKQVPVKMVKAGLSSDDSKEKVATSVSVIQPTMGRVLTTQQRRRSLPSPQQQTRPVVTTAATSSNPYDFDDDLEVTKPVIQSFKQSSQPNVVMKSSAGPPNPVLTVTSTASALQGIALNLVTKPSGQTRRHGVAVATTGMVAHRSTVVTTQSPTIKEVPSGGQGTASPKVLVSNQDVPQAMDFTIKSQKLMSSKGNSGEKPQIPSSRVELPASSIIRSKPEATKDQDMKSSKTVLRGSQDVVTSKSATVSGEEKMKVTSAPHGEHHSQTTVKRVTSKIPERPPQQMGRVGATLPPQALFTARGNINLQRNPSSMAGMRVSHRPHSSPGILRKSSQDSSKKHNPGKISLRTTKSVETSSITEQTLKAEVKGDATGSGSRQDQKKPVKGLSKQVIILQKPESFSQSMPSSVSDTSTTKTGVKSLKGASEESSSVVGNSSVFTSDLVRSDISHELEGSVRTAKLIKSQEKAEAVSGGISKQDGQGQT</sequence>
<evidence type="ECO:0000256" key="2">
    <source>
        <dbReference type="ARBA" id="ARBA00023242"/>
    </source>
</evidence>
<feature type="region of interest" description="Disordered" evidence="3">
    <location>
        <begin position="889"/>
        <end position="909"/>
    </location>
</feature>
<feature type="region of interest" description="Disordered" evidence="3">
    <location>
        <begin position="946"/>
        <end position="966"/>
    </location>
</feature>
<feature type="compositionally biased region" description="Low complexity" evidence="3">
    <location>
        <begin position="1357"/>
        <end position="1366"/>
    </location>
</feature>
<feature type="region of interest" description="Disordered" evidence="3">
    <location>
        <begin position="800"/>
        <end position="869"/>
    </location>
</feature>